<keyword evidence="6" id="KW-1185">Reference proteome</keyword>
<dbReference type="EMBL" id="CP060825">
    <property type="protein sequence ID" value="QNP65987.1"/>
    <property type="molecule type" value="Genomic_DNA"/>
</dbReference>
<evidence type="ECO:0000256" key="4">
    <source>
        <dbReference type="ARBA" id="ARBA00022842"/>
    </source>
</evidence>
<organism evidence="5 6">
    <name type="scientific">Streptomyces genisteinicus</name>
    <dbReference type="NCBI Taxonomy" id="2768068"/>
    <lineage>
        <taxon>Bacteria</taxon>
        <taxon>Bacillati</taxon>
        <taxon>Actinomycetota</taxon>
        <taxon>Actinomycetes</taxon>
        <taxon>Kitasatosporales</taxon>
        <taxon>Streptomycetaceae</taxon>
        <taxon>Streptomyces</taxon>
    </lineage>
</organism>
<dbReference type="Gene3D" id="1.20.1440.100">
    <property type="entry name" value="SG protein - dephosphorylation function"/>
    <property type="match status" value="1"/>
</dbReference>
<gene>
    <name evidence="5" type="ORF">IAG43_25755</name>
</gene>
<dbReference type="Gene3D" id="3.40.50.1000">
    <property type="entry name" value="HAD superfamily/HAD-like"/>
    <property type="match status" value="1"/>
</dbReference>
<dbReference type="AlphaFoldDB" id="A0A7H0HZM1"/>
<dbReference type="SUPFAM" id="SSF56784">
    <property type="entry name" value="HAD-like"/>
    <property type="match status" value="1"/>
</dbReference>
<keyword evidence="2" id="KW-0479">Metal-binding</keyword>
<dbReference type="InterPro" id="IPR006385">
    <property type="entry name" value="HAD_hydro_SerB1"/>
</dbReference>
<evidence type="ECO:0000256" key="3">
    <source>
        <dbReference type="ARBA" id="ARBA00022801"/>
    </source>
</evidence>
<reference evidence="5 6" key="1">
    <citation type="submission" date="2020-08" db="EMBL/GenBank/DDBJ databases">
        <title>A novel species.</title>
        <authorList>
            <person name="Gao J."/>
        </authorList>
    </citation>
    <scope>NUCLEOTIDE SEQUENCE [LARGE SCALE GENOMIC DNA]</scope>
    <source>
        <strain evidence="5 6">CRPJ-33</strain>
    </source>
</reference>
<comment type="similarity">
    <text evidence="1">Belongs to the HAD-like hydrolase superfamily. SerB family.</text>
</comment>
<dbReference type="KEGG" id="sgj:IAG43_25755"/>
<dbReference type="GO" id="GO:0046872">
    <property type="term" value="F:metal ion binding"/>
    <property type="evidence" value="ECO:0007669"/>
    <property type="project" value="UniProtKB-KW"/>
</dbReference>
<evidence type="ECO:0000256" key="2">
    <source>
        <dbReference type="ARBA" id="ARBA00022723"/>
    </source>
</evidence>
<dbReference type="Pfam" id="PF12710">
    <property type="entry name" value="HAD"/>
    <property type="match status" value="1"/>
</dbReference>
<dbReference type="GO" id="GO:0016787">
    <property type="term" value="F:hydrolase activity"/>
    <property type="evidence" value="ECO:0007669"/>
    <property type="project" value="UniProtKB-KW"/>
</dbReference>
<evidence type="ECO:0000256" key="1">
    <source>
        <dbReference type="ARBA" id="ARBA00009184"/>
    </source>
</evidence>
<dbReference type="NCBIfam" id="TIGR01490">
    <property type="entry name" value="HAD-SF-IB-hyp1"/>
    <property type="match status" value="1"/>
</dbReference>
<proteinExistence type="inferred from homology"/>
<keyword evidence="4" id="KW-0460">Magnesium</keyword>
<dbReference type="InterPro" id="IPR023214">
    <property type="entry name" value="HAD_sf"/>
</dbReference>
<accession>A0A7H0HZM1</accession>
<dbReference type="InterPro" id="IPR036412">
    <property type="entry name" value="HAD-like_sf"/>
</dbReference>
<dbReference type="NCBIfam" id="TIGR01488">
    <property type="entry name" value="HAD-SF-IB"/>
    <property type="match status" value="1"/>
</dbReference>
<dbReference type="PANTHER" id="PTHR43344:SF13">
    <property type="entry name" value="PHOSPHATASE RV3661-RELATED"/>
    <property type="match status" value="1"/>
</dbReference>
<protein>
    <submittedName>
        <fullName evidence="5">HAD-IB family hydrolase</fullName>
    </submittedName>
</protein>
<dbReference type="Proteomes" id="UP000516230">
    <property type="component" value="Chromosome"/>
</dbReference>
<dbReference type="PANTHER" id="PTHR43344">
    <property type="entry name" value="PHOSPHOSERINE PHOSPHATASE"/>
    <property type="match status" value="1"/>
</dbReference>
<dbReference type="InterPro" id="IPR050582">
    <property type="entry name" value="HAD-like_SerB"/>
</dbReference>
<evidence type="ECO:0000313" key="5">
    <source>
        <dbReference type="EMBL" id="QNP65987.1"/>
    </source>
</evidence>
<sequence>MTIEPLFPQDGTAPAYLVFCDIDDTLIRCRSGVEFLRHWAGLRNGPEGERATDEFLAGLYARMASGMSREDANREYHRAWRGSPVEEVEEQAARWYEQRSAAEDFYIADTVEALRRHRAAGAAVALVSGSFPPLMPHVARVVGAQYVLGARLERCGRVLTGGLLGRPAIGEGKCVLVGELLDLHPHIAPEDCHAYGDHASDRPMLDMVGHPTLVIPDGSHTPLHPAAMV</sequence>
<dbReference type="RefSeq" id="WP_187743051.1">
    <property type="nucleotide sequence ID" value="NZ_CP060825.1"/>
</dbReference>
<name>A0A7H0HZM1_9ACTN</name>
<evidence type="ECO:0000313" key="6">
    <source>
        <dbReference type="Proteomes" id="UP000516230"/>
    </source>
</evidence>
<keyword evidence="3 5" id="KW-0378">Hydrolase</keyword>